<dbReference type="RefSeq" id="WP_068451325.1">
    <property type="nucleotide sequence ID" value="NZ_CANKUV010000019.1"/>
</dbReference>
<feature type="transmembrane region" description="Helical" evidence="1">
    <location>
        <begin position="49"/>
        <end position="71"/>
    </location>
</feature>
<dbReference type="InterPro" id="IPR009045">
    <property type="entry name" value="Zn_M74/Hedgehog-like"/>
</dbReference>
<dbReference type="EMBL" id="LVWE01000057">
    <property type="protein sequence ID" value="OAD42936.1"/>
    <property type="molecule type" value="Genomic_DNA"/>
</dbReference>
<accession>A0A176T682</accession>
<organism evidence="2 3">
    <name type="scientific">Polaribacter atrinae</name>
    <dbReference type="NCBI Taxonomy" id="1333662"/>
    <lineage>
        <taxon>Bacteria</taxon>
        <taxon>Pseudomonadati</taxon>
        <taxon>Bacteroidota</taxon>
        <taxon>Flavobacteriia</taxon>
        <taxon>Flavobacteriales</taxon>
        <taxon>Flavobacteriaceae</taxon>
    </lineage>
</organism>
<keyword evidence="3" id="KW-1185">Reference proteome</keyword>
<dbReference type="AlphaFoldDB" id="A0A176T682"/>
<dbReference type="STRING" id="1333662.LPB303_13745"/>
<gene>
    <name evidence="2" type="ORF">LPB303_13745</name>
</gene>
<keyword evidence="1" id="KW-0472">Membrane</keyword>
<evidence type="ECO:0000313" key="2">
    <source>
        <dbReference type="EMBL" id="OAD42936.1"/>
    </source>
</evidence>
<evidence type="ECO:0000256" key="1">
    <source>
        <dbReference type="SAM" id="Phobius"/>
    </source>
</evidence>
<name>A0A176T682_9FLAO</name>
<feature type="transmembrane region" description="Helical" evidence="1">
    <location>
        <begin position="12"/>
        <end position="37"/>
    </location>
</feature>
<proteinExistence type="predicted"/>
<dbReference type="Proteomes" id="UP000076923">
    <property type="component" value="Unassembled WGS sequence"/>
</dbReference>
<reference evidence="2 3" key="1">
    <citation type="submission" date="2016-02" db="EMBL/GenBank/DDBJ databases">
        <title>Draft genome sequence of Polaribacter atrinae KACC17473.</title>
        <authorList>
            <person name="Shin S.-K."/>
            <person name="Yi H."/>
        </authorList>
    </citation>
    <scope>NUCLEOTIDE SEQUENCE [LARGE SCALE GENOMIC DNA]</scope>
    <source>
        <strain evidence="2 3">KACC 17473</strain>
    </source>
</reference>
<evidence type="ECO:0000313" key="3">
    <source>
        <dbReference type="Proteomes" id="UP000076923"/>
    </source>
</evidence>
<protein>
    <submittedName>
        <fullName evidence="2">Uncharacterized protein</fullName>
    </submittedName>
</protein>
<keyword evidence="1" id="KW-1133">Transmembrane helix</keyword>
<sequence length="270" mass="31132">MSINYLSKRILHLLIFTFLTVITQIGGILYAITFLLISNKISKYKFKRILFFTTVYLITSFLIVPKVAPFFGRVKIEDTKNLAAHNFITKLFNRNYVTPKMHKVLTAVSLKFNTKSPSLKVIYLDANFPFFDGFPLLPHLSHNDGKKIDISFIYQTEKGVKTNLKPSNSGYGVFVSPKKNETNQTQICKEKGFWQYDFTKYFTLGSFNSNLKLSEKATKNLIIQLLKEKSVSKIFIEPHLKNRLNISNSKVRFHGCGAVRHDDHIHLQIK</sequence>
<keyword evidence="1" id="KW-0812">Transmembrane</keyword>
<dbReference type="OrthoDB" id="655954at2"/>
<dbReference type="Gene3D" id="3.30.1380.10">
    <property type="match status" value="1"/>
</dbReference>
<comment type="caution">
    <text evidence="2">The sequence shown here is derived from an EMBL/GenBank/DDBJ whole genome shotgun (WGS) entry which is preliminary data.</text>
</comment>